<reference evidence="2" key="1">
    <citation type="submission" date="2019-06" db="EMBL/GenBank/DDBJ databases">
        <authorList>
            <person name="Zheng W."/>
        </authorList>
    </citation>
    <scope>NUCLEOTIDE SEQUENCE</scope>
    <source>
        <strain evidence="2">QDHG01</strain>
    </source>
</reference>
<dbReference type="AlphaFoldDB" id="A0A8J8T2G1"/>
<feature type="region of interest" description="Disordered" evidence="1">
    <location>
        <begin position="98"/>
        <end position="118"/>
    </location>
</feature>
<proteinExistence type="predicted"/>
<sequence>MNEEITNRHDQQISNQLDPSLFLACANSSHSQAISSPPISPRKSKIGLNEQEIVLVGEIPFECSASQIQSATIFQRSFASSPSQEHVSTPRAIAFKTDVSPQRVTESLPDPRSAEQPIAQNSLQKMDINDEDAPMQISTLPSTFQEKNAQFEISQNLELRTQEGNAQKRPIYKESLGARIQVLSLEVESNRSDQSENSTLQDSENIGLQHIQKEKIFALKNFERQKVGRKITKFNAGIKNPSVLMKAIMRLFKKIVTKEIIDNSSSVQIQLQEALGKTHYANLQFDLFKAESLYKDYLPKDQIIEAIQKITVVQALFYRYNKEALIDCLCDHSFRTALLLTLPHITYALYISNHQKKVQCLDQHEFAKKHSRLIGICKYVDRLAKK</sequence>
<evidence type="ECO:0000256" key="1">
    <source>
        <dbReference type="SAM" id="MobiDB-lite"/>
    </source>
</evidence>
<name>A0A8J8T2G1_HALGN</name>
<protein>
    <submittedName>
        <fullName evidence="2">Uncharacterized protein</fullName>
    </submittedName>
</protein>
<organism evidence="2 3">
    <name type="scientific">Halteria grandinella</name>
    <dbReference type="NCBI Taxonomy" id="5974"/>
    <lineage>
        <taxon>Eukaryota</taxon>
        <taxon>Sar</taxon>
        <taxon>Alveolata</taxon>
        <taxon>Ciliophora</taxon>
        <taxon>Intramacronucleata</taxon>
        <taxon>Spirotrichea</taxon>
        <taxon>Stichotrichia</taxon>
        <taxon>Sporadotrichida</taxon>
        <taxon>Halteriidae</taxon>
        <taxon>Halteria</taxon>
    </lineage>
</organism>
<gene>
    <name evidence="2" type="ORF">FGO68_gene11893</name>
</gene>
<evidence type="ECO:0000313" key="2">
    <source>
        <dbReference type="EMBL" id="TNV79071.1"/>
    </source>
</evidence>
<accession>A0A8J8T2G1</accession>
<keyword evidence="3" id="KW-1185">Reference proteome</keyword>
<evidence type="ECO:0000313" key="3">
    <source>
        <dbReference type="Proteomes" id="UP000785679"/>
    </source>
</evidence>
<dbReference type="EMBL" id="RRYP01009436">
    <property type="protein sequence ID" value="TNV79071.1"/>
    <property type="molecule type" value="Genomic_DNA"/>
</dbReference>
<comment type="caution">
    <text evidence="2">The sequence shown here is derived from an EMBL/GenBank/DDBJ whole genome shotgun (WGS) entry which is preliminary data.</text>
</comment>
<dbReference type="Proteomes" id="UP000785679">
    <property type="component" value="Unassembled WGS sequence"/>
</dbReference>